<protein>
    <submittedName>
        <fullName evidence="1">RNA polymerase</fullName>
    </submittedName>
</protein>
<accession>A0A386TZ56</accession>
<evidence type="ECO:0000313" key="1">
    <source>
        <dbReference type="EMBL" id="AYE93391.1"/>
    </source>
</evidence>
<dbReference type="SUPFAM" id="SSF56672">
    <property type="entry name" value="DNA/RNA polymerases"/>
    <property type="match status" value="1"/>
</dbReference>
<dbReference type="AlphaFoldDB" id="A0A386TZ56"/>
<dbReference type="EMBL" id="MH725799">
    <property type="protein sequence ID" value="AYE93391.1"/>
    <property type="molecule type" value="Genomic_DNA"/>
</dbReference>
<dbReference type="InterPro" id="IPR037159">
    <property type="entry name" value="RNA_POL_N_sf"/>
</dbReference>
<sequence>MEVILVLFVMKYFVVERNNKKEENLRKFVASLEYNEKYERRLTKKLEAKFLQKELYGIISLLIRLIVSLISYNLKNGVTDFFETTQAYLTITLGDKILKRLGKELPYNFLRNFNEEDKKIVENFYNDNLINPSEETKGNVGANLLTLLMESVDILESEKKTVNNKTNIYIRISSKYIEMFTNRLLYPNKLPMVVSPLKWNETCGGGYISSQYKSLINANLVHVSKRNRYKNELSDVQYNTVNYLNNQRFKIDRDMLDFLLVEYKNDSSIVF</sequence>
<keyword evidence="1" id="KW-0496">Mitochondrion</keyword>
<gene>
    <name evidence="1" type="ORF">C0993_000001</name>
</gene>
<geneLocation type="mitochondrion" evidence="1"/>
<dbReference type="InterPro" id="IPR043502">
    <property type="entry name" value="DNA/RNA_pol_sf"/>
</dbReference>
<reference evidence="1" key="1">
    <citation type="submission" date="2018-08" db="EMBL/GenBank/DDBJ databases">
        <title>Comparative mitochondrial genomics of the basidiomycete Termitomyces.</title>
        <authorList>
            <person name="Nieuwenhuis M."/>
        </authorList>
    </citation>
    <scope>NUCLEOTIDE SEQUENCE</scope>
    <source>
        <strain evidence="1">T159</strain>
    </source>
</reference>
<organism evidence="1">
    <name type="scientific">Termitomyces sp</name>
    <dbReference type="NCBI Taxonomy" id="1916073"/>
    <lineage>
        <taxon>Eukaryota</taxon>
        <taxon>Fungi</taxon>
        <taxon>Dikarya</taxon>
        <taxon>Basidiomycota</taxon>
        <taxon>Agaricomycotina</taxon>
        <taxon>Agaricomycetes</taxon>
        <taxon>Agaricomycetidae</taxon>
        <taxon>Agaricales</taxon>
        <taxon>Tricholomatineae</taxon>
        <taxon>Lyophyllaceae</taxon>
        <taxon>Termitomyces</taxon>
    </lineage>
</organism>
<name>A0A386TZ56_9AGAR</name>
<proteinExistence type="predicted"/>
<dbReference type="Gene3D" id="1.10.1320.10">
    <property type="entry name" value="DNA-directed RNA polymerase, N-terminal domain"/>
    <property type="match status" value="1"/>
</dbReference>